<keyword evidence="2" id="KW-1185">Reference proteome</keyword>
<accession>A0ABP0PLS4</accession>
<sequence length="843" mass="93071">MAMEKLALDKFEEATLLSSETTTVIVAWDDVTDRLDDSENGHALLAALGVSQAEIDTVTRILRKVQNRAHDYKNDLKAELQTGRQSPEPRSFAIDVMYQEAEAAHPGPRVFESALLPGEALGSGLCDPKWAKVTVQGGKFARIGCTYCCLAETGGPWAEFSHKPLTLRKFQFNRHEASAVHKKAAEAFQCSERIVFAPAASEFNDALKKMVKGGSCRDGGCMSDKRTQMRWCLSEATLSLSRDRLQSAEAMSVMRDERKGRLLLRYRATLPDLSIHSGVFGFIPTQGFADSIGEATRKSITDFCTPKLNPPRQFKQTTCPVDQKLLRNVQEKTQILATDAAGPELLASRILSGKRQAASAGFQDPFFKRVRVIGRDAAHASTRLLKRPFEAHPEIEKLLNEFVTGKDSFAQKVQYSPLYQQWWKKSLVDEAGGSDLSAAKHRFASYMNPLAKISKNMGAMMQVCHQIATVRSDDSSGSAWAHRLIENFSGKKAVARGLLADAACTCHDLTRWLDSEDVDICQVNSQVQCFVASLRTLFGAKKVLELPTYTKHIVEELTRRPITILHGSPRQEWAVVSEAAVATEFPSWDVIASFDAFCLQGAGESAQDRPEAKTSLAKLAQVFQVDLGKLTRQFIAFLPMASAIQKQAGLDNLAAWSEALIRSQGRKLMRDKYPCAELRKVICAYLAKLRSRKQWVRDRRSAVLSAANDLRSNPSANAHWSAAASVNMPEPLQKELAKQESQAVKRKAEAYLDGLLLPTEADGKVLSAAAAKLKTDAANDAARRKKFQEVTTATKLKTQKQSIAWAMKSLQSPVYFAGASPTEVAKWTKKLADRGITNVTQDI</sequence>
<evidence type="ECO:0000313" key="2">
    <source>
        <dbReference type="Proteomes" id="UP001642484"/>
    </source>
</evidence>
<proteinExistence type="predicted"/>
<gene>
    <name evidence="1" type="ORF">CCMP2556_LOCUS37681</name>
</gene>
<comment type="caution">
    <text evidence="1">The sequence shown here is derived from an EMBL/GenBank/DDBJ whole genome shotgun (WGS) entry which is preliminary data.</text>
</comment>
<name>A0ABP0PLS4_9DINO</name>
<dbReference type="EMBL" id="CAXAMN010023284">
    <property type="protein sequence ID" value="CAK9076477.1"/>
    <property type="molecule type" value="Genomic_DNA"/>
</dbReference>
<dbReference type="Proteomes" id="UP001642484">
    <property type="component" value="Unassembled WGS sequence"/>
</dbReference>
<organism evidence="1 2">
    <name type="scientific">Durusdinium trenchii</name>
    <dbReference type="NCBI Taxonomy" id="1381693"/>
    <lineage>
        <taxon>Eukaryota</taxon>
        <taxon>Sar</taxon>
        <taxon>Alveolata</taxon>
        <taxon>Dinophyceae</taxon>
        <taxon>Suessiales</taxon>
        <taxon>Symbiodiniaceae</taxon>
        <taxon>Durusdinium</taxon>
    </lineage>
</organism>
<reference evidence="1 2" key="1">
    <citation type="submission" date="2024-02" db="EMBL/GenBank/DDBJ databases">
        <authorList>
            <person name="Chen Y."/>
            <person name="Shah S."/>
            <person name="Dougan E. K."/>
            <person name="Thang M."/>
            <person name="Chan C."/>
        </authorList>
    </citation>
    <scope>NUCLEOTIDE SEQUENCE [LARGE SCALE GENOMIC DNA]</scope>
</reference>
<protein>
    <submittedName>
        <fullName evidence="1">Uncharacterized protein</fullName>
    </submittedName>
</protein>
<evidence type="ECO:0000313" key="1">
    <source>
        <dbReference type="EMBL" id="CAK9076477.1"/>
    </source>
</evidence>